<evidence type="ECO:0000256" key="8">
    <source>
        <dbReference type="ARBA" id="ARBA00022833"/>
    </source>
</evidence>
<comment type="similarity">
    <text evidence="13 14">Belongs to the NAD-dependent DNA ligase family. LigA subfamily.</text>
</comment>
<feature type="binding site" evidence="14">
    <location>
        <position position="428"/>
    </location>
    <ligand>
        <name>Zn(2+)</name>
        <dbReference type="ChEBI" id="CHEBI:29105"/>
    </ligand>
</feature>
<dbReference type="Gene3D" id="1.10.287.610">
    <property type="entry name" value="Helix hairpin bin"/>
    <property type="match status" value="1"/>
</dbReference>
<feature type="binding site" evidence="14">
    <location>
        <position position="410"/>
    </location>
    <ligand>
        <name>Zn(2+)</name>
        <dbReference type="ChEBI" id="CHEBI:29105"/>
    </ligand>
</feature>
<dbReference type="InterPro" id="IPR012340">
    <property type="entry name" value="NA-bd_OB-fold"/>
</dbReference>
<feature type="domain" description="BRCT" evidence="16">
    <location>
        <begin position="592"/>
        <end position="674"/>
    </location>
</feature>
<dbReference type="InterPro" id="IPR018239">
    <property type="entry name" value="DNA_ligase_AS"/>
</dbReference>
<dbReference type="InterPro" id="IPR033136">
    <property type="entry name" value="DNA_ligase_CS"/>
</dbReference>
<keyword evidence="7 14" id="KW-0227">DNA damage</keyword>
<evidence type="ECO:0000256" key="11">
    <source>
        <dbReference type="ARBA" id="ARBA00023204"/>
    </source>
</evidence>
<dbReference type="SUPFAM" id="SSF50249">
    <property type="entry name" value="Nucleic acid-binding proteins"/>
    <property type="match status" value="1"/>
</dbReference>
<evidence type="ECO:0000256" key="7">
    <source>
        <dbReference type="ARBA" id="ARBA00022763"/>
    </source>
</evidence>
<dbReference type="InterPro" id="IPR036420">
    <property type="entry name" value="BRCT_dom_sf"/>
</dbReference>
<dbReference type="EMBL" id="JAENIL010000032">
    <property type="protein sequence ID" value="MBK1878610.1"/>
    <property type="molecule type" value="Genomic_DNA"/>
</dbReference>
<evidence type="ECO:0000256" key="14">
    <source>
        <dbReference type="HAMAP-Rule" id="MF_01588"/>
    </source>
</evidence>
<evidence type="ECO:0000256" key="6">
    <source>
        <dbReference type="ARBA" id="ARBA00022723"/>
    </source>
</evidence>
<dbReference type="Gene3D" id="3.30.470.30">
    <property type="entry name" value="DNA ligase/mRNA capping enzyme"/>
    <property type="match status" value="1"/>
</dbReference>
<dbReference type="AlphaFoldDB" id="A0A934RZW5"/>
<dbReference type="NCBIfam" id="TIGR00575">
    <property type="entry name" value="dnlj"/>
    <property type="match status" value="1"/>
</dbReference>
<comment type="cofactor">
    <cofactor evidence="14">
        <name>Mg(2+)</name>
        <dbReference type="ChEBI" id="CHEBI:18420"/>
    </cofactor>
    <cofactor evidence="14">
        <name>Mn(2+)</name>
        <dbReference type="ChEBI" id="CHEBI:29035"/>
    </cofactor>
</comment>
<name>A0A934RZW5_9BACT</name>
<feature type="binding site" evidence="14">
    <location>
        <position position="292"/>
    </location>
    <ligand>
        <name>NAD(+)</name>
        <dbReference type="ChEBI" id="CHEBI:57540"/>
    </ligand>
</feature>
<dbReference type="RefSeq" id="WP_200356822.1">
    <property type="nucleotide sequence ID" value="NZ_JAENIL010000032.1"/>
</dbReference>
<dbReference type="Gene3D" id="3.40.50.10190">
    <property type="entry name" value="BRCT domain"/>
    <property type="match status" value="1"/>
</dbReference>
<dbReference type="SUPFAM" id="SSF56091">
    <property type="entry name" value="DNA ligase/mRNA capping enzyme, catalytic domain"/>
    <property type="match status" value="1"/>
</dbReference>
<accession>A0A934RZW5</accession>
<dbReference type="GO" id="GO:0005829">
    <property type="term" value="C:cytosol"/>
    <property type="evidence" value="ECO:0007669"/>
    <property type="project" value="TreeGrafter"/>
</dbReference>
<dbReference type="Gene3D" id="2.40.50.140">
    <property type="entry name" value="Nucleic acid-binding proteins"/>
    <property type="match status" value="1"/>
</dbReference>
<dbReference type="PROSITE" id="PS01056">
    <property type="entry name" value="DNA_LIGASE_N2"/>
    <property type="match status" value="1"/>
</dbReference>
<dbReference type="InterPro" id="IPR003583">
    <property type="entry name" value="Hlx-hairpin-Hlx_DNA-bd_motif"/>
</dbReference>
<dbReference type="Pfam" id="PF01653">
    <property type="entry name" value="DNA_ligase_aden"/>
    <property type="match status" value="1"/>
</dbReference>
<evidence type="ECO:0000256" key="15">
    <source>
        <dbReference type="RuleBase" id="RU000618"/>
    </source>
</evidence>
<dbReference type="GO" id="GO:0003677">
    <property type="term" value="F:DNA binding"/>
    <property type="evidence" value="ECO:0007669"/>
    <property type="project" value="InterPro"/>
</dbReference>
<evidence type="ECO:0000256" key="9">
    <source>
        <dbReference type="ARBA" id="ARBA00022842"/>
    </source>
</evidence>
<dbReference type="InterPro" id="IPR001679">
    <property type="entry name" value="DNA_ligase"/>
</dbReference>
<evidence type="ECO:0000256" key="1">
    <source>
        <dbReference type="ARBA" id="ARBA00004067"/>
    </source>
</evidence>
<dbReference type="Pfam" id="PF03119">
    <property type="entry name" value="DNA_ligase_ZBD"/>
    <property type="match status" value="1"/>
</dbReference>
<feature type="binding site" evidence="14">
    <location>
        <begin position="83"/>
        <end position="84"/>
    </location>
    <ligand>
        <name>NAD(+)</name>
        <dbReference type="ChEBI" id="CHEBI:57540"/>
    </ligand>
</feature>
<keyword evidence="14" id="KW-0464">Manganese</keyword>
<dbReference type="GO" id="GO:0006260">
    <property type="term" value="P:DNA replication"/>
    <property type="evidence" value="ECO:0007669"/>
    <property type="project" value="UniProtKB-KW"/>
</dbReference>
<reference evidence="17" key="1">
    <citation type="submission" date="2021-01" db="EMBL/GenBank/DDBJ databases">
        <title>Modified the classification status of verrucomicrobia.</title>
        <authorList>
            <person name="Feng X."/>
        </authorList>
    </citation>
    <scope>NUCLEOTIDE SEQUENCE</scope>
    <source>
        <strain evidence="17">KCTC 13126</strain>
    </source>
</reference>
<keyword evidence="5 14" id="KW-0235">DNA replication</keyword>
<evidence type="ECO:0000256" key="12">
    <source>
        <dbReference type="ARBA" id="ARBA00034005"/>
    </source>
</evidence>
<keyword evidence="8 14" id="KW-0862">Zinc</keyword>
<dbReference type="Proteomes" id="UP000617628">
    <property type="component" value="Unassembled WGS sequence"/>
</dbReference>
<feature type="active site" description="N6-AMP-lysine intermediate" evidence="14">
    <location>
        <position position="118"/>
    </location>
</feature>
<dbReference type="InterPro" id="IPR010994">
    <property type="entry name" value="RuvA_2-like"/>
</dbReference>
<dbReference type="GO" id="GO:0046872">
    <property type="term" value="F:metal ion binding"/>
    <property type="evidence" value="ECO:0007669"/>
    <property type="project" value="UniProtKB-KW"/>
</dbReference>
<evidence type="ECO:0000256" key="4">
    <source>
        <dbReference type="ARBA" id="ARBA00022598"/>
    </source>
</evidence>
<dbReference type="HAMAP" id="MF_01588">
    <property type="entry name" value="DNA_ligase_A"/>
    <property type="match status" value="1"/>
</dbReference>
<dbReference type="Gene3D" id="1.10.150.20">
    <property type="entry name" value="5' to 3' exonuclease, C-terminal subdomain"/>
    <property type="match status" value="2"/>
</dbReference>
<dbReference type="InterPro" id="IPR013840">
    <property type="entry name" value="DNAligase_N"/>
</dbReference>
<dbReference type="CDD" id="cd17748">
    <property type="entry name" value="BRCT_DNA_ligase_like"/>
    <property type="match status" value="1"/>
</dbReference>
<dbReference type="InterPro" id="IPR013839">
    <property type="entry name" value="DNAligase_adenylation"/>
</dbReference>
<dbReference type="GO" id="GO:0003911">
    <property type="term" value="F:DNA ligase (NAD+) activity"/>
    <property type="evidence" value="ECO:0007669"/>
    <property type="project" value="UniProtKB-UniRule"/>
</dbReference>
<evidence type="ECO:0000256" key="10">
    <source>
        <dbReference type="ARBA" id="ARBA00023027"/>
    </source>
</evidence>
<keyword evidence="9 14" id="KW-0460">Magnesium</keyword>
<dbReference type="PANTHER" id="PTHR23389">
    <property type="entry name" value="CHROMOSOME TRANSMISSION FIDELITY FACTOR 18"/>
    <property type="match status" value="1"/>
</dbReference>
<keyword evidence="10 14" id="KW-0520">NAD</keyword>
<feature type="binding site" evidence="14">
    <location>
        <position position="116"/>
    </location>
    <ligand>
        <name>NAD(+)</name>
        <dbReference type="ChEBI" id="CHEBI:57540"/>
    </ligand>
</feature>
<comment type="function">
    <text evidence="1 14">DNA ligase that catalyzes the formation of phosphodiester linkages between 5'-phosphoryl and 3'-hydroxyl groups in double-stranded DNA using NAD as a coenzyme and as the energy source for the reaction. It is essential for DNA replication and repair of damaged DNA.</text>
</comment>
<feature type="binding site" evidence="14">
    <location>
        <begin position="34"/>
        <end position="38"/>
    </location>
    <ligand>
        <name>NAD(+)</name>
        <dbReference type="ChEBI" id="CHEBI:57540"/>
    </ligand>
</feature>
<dbReference type="SUPFAM" id="SSF52113">
    <property type="entry name" value="BRCT domain"/>
    <property type="match status" value="1"/>
</dbReference>
<dbReference type="Gene3D" id="6.20.10.30">
    <property type="match status" value="1"/>
</dbReference>
<feature type="binding site" evidence="14">
    <location>
        <position position="433"/>
    </location>
    <ligand>
        <name>Zn(2+)</name>
        <dbReference type="ChEBI" id="CHEBI:29105"/>
    </ligand>
</feature>
<keyword evidence="18" id="KW-1185">Reference proteome</keyword>
<dbReference type="Pfam" id="PF00533">
    <property type="entry name" value="BRCT"/>
    <property type="match status" value="1"/>
</dbReference>
<dbReference type="EC" id="6.5.1.2" evidence="2 14"/>
<feature type="binding site" evidence="14">
    <location>
        <position position="316"/>
    </location>
    <ligand>
        <name>NAD(+)</name>
        <dbReference type="ChEBI" id="CHEBI:57540"/>
    </ligand>
</feature>
<dbReference type="SMART" id="SM00532">
    <property type="entry name" value="LIGANc"/>
    <property type="match status" value="1"/>
</dbReference>
<comment type="catalytic activity">
    <reaction evidence="12 14 15">
        <text>NAD(+) + (deoxyribonucleotide)n-3'-hydroxyl + 5'-phospho-(deoxyribonucleotide)m = (deoxyribonucleotide)n+m + AMP + beta-nicotinamide D-nucleotide.</text>
        <dbReference type="EC" id="6.5.1.2"/>
    </reaction>
</comment>
<dbReference type="Pfam" id="PF12826">
    <property type="entry name" value="HHH_2"/>
    <property type="match status" value="1"/>
</dbReference>
<keyword evidence="6 14" id="KW-0479">Metal-binding</keyword>
<organism evidence="17 18">
    <name type="scientific">Pelagicoccus mobilis</name>
    <dbReference type="NCBI Taxonomy" id="415221"/>
    <lineage>
        <taxon>Bacteria</taxon>
        <taxon>Pseudomonadati</taxon>
        <taxon>Verrucomicrobiota</taxon>
        <taxon>Opitutia</taxon>
        <taxon>Puniceicoccales</taxon>
        <taxon>Pelagicoccaceae</taxon>
        <taxon>Pelagicoccus</taxon>
    </lineage>
</organism>
<evidence type="ECO:0000256" key="2">
    <source>
        <dbReference type="ARBA" id="ARBA00012722"/>
    </source>
</evidence>
<dbReference type="FunFam" id="2.40.50.140:FF:000012">
    <property type="entry name" value="DNA ligase"/>
    <property type="match status" value="1"/>
</dbReference>
<dbReference type="InterPro" id="IPR041663">
    <property type="entry name" value="DisA/LigA_HHH"/>
</dbReference>
<dbReference type="InterPro" id="IPR001357">
    <property type="entry name" value="BRCT_dom"/>
</dbReference>
<evidence type="ECO:0000313" key="17">
    <source>
        <dbReference type="EMBL" id="MBK1878610.1"/>
    </source>
</evidence>
<keyword evidence="11 14" id="KW-0234">DNA repair</keyword>
<proteinExistence type="inferred from homology"/>
<dbReference type="SMART" id="SM00278">
    <property type="entry name" value="HhH1"/>
    <property type="match status" value="3"/>
</dbReference>
<feature type="binding site" evidence="14">
    <location>
        <position position="176"/>
    </location>
    <ligand>
        <name>NAD(+)</name>
        <dbReference type="ChEBI" id="CHEBI:57540"/>
    </ligand>
</feature>
<dbReference type="CDD" id="cd00114">
    <property type="entry name" value="LIGANc"/>
    <property type="match status" value="1"/>
</dbReference>
<gene>
    <name evidence="14 17" type="primary">ligA</name>
    <name evidence="17" type="ORF">JIN87_17145</name>
</gene>
<dbReference type="SMART" id="SM00292">
    <property type="entry name" value="BRCT"/>
    <property type="match status" value="1"/>
</dbReference>
<dbReference type="PROSITE" id="PS50172">
    <property type="entry name" value="BRCT"/>
    <property type="match status" value="1"/>
</dbReference>
<dbReference type="FunFam" id="1.10.150.20:FF:000007">
    <property type="entry name" value="DNA ligase"/>
    <property type="match status" value="1"/>
</dbReference>
<dbReference type="InterPro" id="IPR004149">
    <property type="entry name" value="Znf_DNAligase_C4"/>
</dbReference>
<feature type="binding site" evidence="14">
    <location>
        <position position="139"/>
    </location>
    <ligand>
        <name>NAD(+)</name>
        <dbReference type="ChEBI" id="CHEBI:57540"/>
    </ligand>
</feature>
<evidence type="ECO:0000256" key="13">
    <source>
        <dbReference type="ARBA" id="ARBA00060881"/>
    </source>
</evidence>
<dbReference type="GO" id="GO:0006281">
    <property type="term" value="P:DNA repair"/>
    <property type="evidence" value="ECO:0007669"/>
    <property type="project" value="UniProtKB-KW"/>
</dbReference>
<dbReference type="InterPro" id="IPR004150">
    <property type="entry name" value="NAD_DNA_ligase_OB"/>
</dbReference>
<feature type="binding site" evidence="14">
    <location>
        <position position="413"/>
    </location>
    <ligand>
        <name>Zn(2+)</name>
        <dbReference type="ChEBI" id="CHEBI:29105"/>
    </ligand>
</feature>
<evidence type="ECO:0000259" key="16">
    <source>
        <dbReference type="PROSITE" id="PS50172"/>
    </source>
</evidence>
<comment type="caution">
    <text evidence="17">The sequence shown here is derived from an EMBL/GenBank/DDBJ whole genome shotgun (WGS) entry which is preliminary data.</text>
</comment>
<evidence type="ECO:0000313" key="18">
    <source>
        <dbReference type="Proteomes" id="UP000617628"/>
    </source>
</evidence>
<sequence>MSKASDLKRIEELRSAVRRHDELYYRQAEPEISDFDYDALKRELAELESANPELPLGDSPSLAVGDDRVDGFASYRHLQPMQSLDNTYSQEEFVAFVGRVEKGLEIEGKSARMTVEPKIDGVAVSVTYENGELVRAVTRGNGIEGDDITANVRFIERLPTRLEGTVLPDLIEIRGEIFMHDEEFERLNVERREQGLEEFKNPRNLAAGTVKMLDREEVAKRKLDIVLYGLGECRPVVVSSQSEYRKQLIDWGLPIVERFWEVEGAEAAWAAVEELDEIRQGFAYPTDGAVVKLDSFRQQDLLGATSKAPRWAIAVKYAAEQAETILNSITIQVGRTGALTPVAELEPVQLAGTTVSRATLHNQEEMARKDVRIGDSVMIEKAGEIIPAVVRVLTEKRLEGSEPFVFPETCPACGTPVSKIEGEVAVRCLNIECPDQVRGRLEHYASRQCLDIEGLGEAVVDQLVATGKVSNISDIYRLEFEQLLELEKFAEKSAWNLVAAIEASKGVELWRLLHGLGIPQVGAAAAKDLAKAFGGVKELEGASLEQLIEVDGIGEKTANGIRAYFADEKNKAVLVSLFEAGMNPVAPEKISEAEAIFAGKTFVITGTLPSLKRSEAKAIVESKGGKVAGSVSKKTDFLVAGEAAGSKLAKAESLGVPVIDEARLLEMAGSATSV</sequence>
<keyword evidence="4 14" id="KW-0436">Ligase</keyword>
<dbReference type="SUPFAM" id="SSF47781">
    <property type="entry name" value="RuvA domain 2-like"/>
    <property type="match status" value="1"/>
</dbReference>
<dbReference type="NCBIfam" id="NF005932">
    <property type="entry name" value="PRK07956.1"/>
    <property type="match status" value="1"/>
</dbReference>
<dbReference type="Pfam" id="PF03120">
    <property type="entry name" value="OB_DNA_ligase"/>
    <property type="match status" value="1"/>
</dbReference>
<protein>
    <recommendedName>
        <fullName evidence="3 14">DNA ligase</fullName>
        <ecNumber evidence="2 14">6.5.1.2</ecNumber>
    </recommendedName>
    <alternativeName>
        <fullName evidence="14">Polydeoxyribonucleotide synthase [NAD(+)]</fullName>
    </alternativeName>
</protein>
<evidence type="ECO:0000256" key="5">
    <source>
        <dbReference type="ARBA" id="ARBA00022705"/>
    </source>
</evidence>
<dbReference type="PIRSF" id="PIRSF001604">
    <property type="entry name" value="LigA"/>
    <property type="match status" value="1"/>
</dbReference>
<evidence type="ECO:0000256" key="3">
    <source>
        <dbReference type="ARBA" id="ARBA00013308"/>
    </source>
</evidence>
<dbReference type="PROSITE" id="PS01055">
    <property type="entry name" value="DNA_LIGASE_N1"/>
    <property type="match status" value="1"/>
</dbReference>
<dbReference type="PANTHER" id="PTHR23389:SF9">
    <property type="entry name" value="DNA LIGASE"/>
    <property type="match status" value="1"/>
</dbReference>